<organism evidence="2 3">
    <name type="scientific">Goodea atripinnis</name>
    <dbReference type="NCBI Taxonomy" id="208336"/>
    <lineage>
        <taxon>Eukaryota</taxon>
        <taxon>Metazoa</taxon>
        <taxon>Chordata</taxon>
        <taxon>Craniata</taxon>
        <taxon>Vertebrata</taxon>
        <taxon>Euteleostomi</taxon>
        <taxon>Actinopterygii</taxon>
        <taxon>Neopterygii</taxon>
        <taxon>Teleostei</taxon>
        <taxon>Neoteleostei</taxon>
        <taxon>Acanthomorphata</taxon>
        <taxon>Ovalentaria</taxon>
        <taxon>Atherinomorphae</taxon>
        <taxon>Cyprinodontiformes</taxon>
        <taxon>Goodeidae</taxon>
        <taxon>Goodea</taxon>
    </lineage>
</organism>
<protein>
    <recommendedName>
        <fullName evidence="1">PMEL/NMB N-terminal domain-containing protein</fullName>
    </recommendedName>
</protein>
<evidence type="ECO:0000259" key="1">
    <source>
        <dbReference type="Pfam" id="PF26141"/>
    </source>
</evidence>
<feature type="domain" description="PMEL/NMB N-terminal" evidence="1">
    <location>
        <begin position="71"/>
        <end position="124"/>
    </location>
</feature>
<dbReference type="InterPro" id="IPR059017">
    <property type="entry name" value="PMEL_NMB_N"/>
</dbReference>
<dbReference type="PANTHER" id="PTHR11861:SF1">
    <property type="entry name" value="MELANOCYTE PROTEIN PMEL"/>
    <property type="match status" value="1"/>
</dbReference>
<gene>
    <name evidence="2" type="ORF">GOODEAATRI_027320</name>
</gene>
<dbReference type="EMBL" id="JAHRIO010003556">
    <property type="protein sequence ID" value="MEQ2159827.1"/>
    <property type="molecule type" value="Genomic_DNA"/>
</dbReference>
<reference evidence="2 3" key="1">
    <citation type="submission" date="2021-06" db="EMBL/GenBank/DDBJ databases">
        <authorList>
            <person name="Palmer J.M."/>
        </authorList>
    </citation>
    <scope>NUCLEOTIDE SEQUENCE [LARGE SCALE GENOMIC DNA]</scope>
    <source>
        <strain evidence="2 3">GA_2019</strain>
        <tissue evidence="2">Muscle</tissue>
    </source>
</reference>
<comment type="caution">
    <text evidence="2">The sequence shown here is derived from an EMBL/GenBank/DDBJ whole genome shotgun (WGS) entry which is preliminary data.</text>
</comment>
<name>A0ABV0ML48_9TELE</name>
<dbReference type="PANTHER" id="PTHR11861">
    <property type="entry name" value="MELANOCYTE PROTEIN PMEL 17-RELATED"/>
    <property type="match status" value="1"/>
</dbReference>
<dbReference type="Pfam" id="PF26141">
    <property type="entry name" value="PMEL_NMB_N"/>
    <property type="match status" value="1"/>
</dbReference>
<keyword evidence="3" id="KW-1185">Reference proteome</keyword>
<sequence>MSEGKGVSSHVTDHGILRGTRCGEVTFDLKNDAPTLTGAKATFTINLNFPPNQTVLPDGQVVWARNCTVNGRYWQVADGPSSSLTIGTDSVPLGSYTMELVIYHCRGRDRFIPLGYASSVFTITGVLQNNF</sequence>
<dbReference type="Proteomes" id="UP001476798">
    <property type="component" value="Unassembled WGS sequence"/>
</dbReference>
<proteinExistence type="predicted"/>
<dbReference type="InterPro" id="IPR045219">
    <property type="entry name" value="PKAT"/>
</dbReference>
<evidence type="ECO:0000313" key="2">
    <source>
        <dbReference type="EMBL" id="MEQ2159827.1"/>
    </source>
</evidence>
<evidence type="ECO:0000313" key="3">
    <source>
        <dbReference type="Proteomes" id="UP001476798"/>
    </source>
</evidence>
<accession>A0ABV0ML48</accession>